<reference evidence="2" key="1">
    <citation type="journal article" date="2014" name="Genome Announc.">
        <title>Draft Genome Sequences of Marine Flavobacterium Algibacter lectus Strains SS8 and NR4.</title>
        <authorList>
            <person name="Takatani N."/>
            <person name="Nakanishi M."/>
            <person name="Meirelles P."/>
            <person name="Mino S."/>
            <person name="Suda W."/>
            <person name="Oshima K."/>
            <person name="Hattori M."/>
            <person name="Ohkuma M."/>
            <person name="Hosokawa M."/>
            <person name="Miyashita K."/>
            <person name="Thompson F.L."/>
            <person name="Niwa A."/>
            <person name="Sawabe T."/>
            <person name="Sawabe T."/>
        </authorList>
    </citation>
    <scope>NUCLEOTIDE SEQUENCE [LARGE SCALE GENOMIC DNA]</scope>
    <source>
        <strain evidence="2">JCM 19274</strain>
    </source>
</reference>
<dbReference type="InterPro" id="IPR011008">
    <property type="entry name" value="Dimeric_a/b-barrel"/>
</dbReference>
<feature type="domain" description="ABM" evidence="1">
    <location>
        <begin position="19"/>
        <end position="69"/>
    </location>
</feature>
<proteinExistence type="predicted"/>
<dbReference type="EMBL" id="BBNU01000001">
    <property type="protein sequence ID" value="GAL77755.1"/>
    <property type="molecule type" value="Genomic_DNA"/>
</dbReference>
<protein>
    <recommendedName>
        <fullName evidence="1">ABM domain-containing protein</fullName>
    </recommendedName>
</protein>
<name>A0A090WL08_9FLAO</name>
<comment type="caution">
    <text evidence="2">The sequence shown here is derived from an EMBL/GenBank/DDBJ whole genome shotgun (WGS) entry which is preliminary data.</text>
</comment>
<dbReference type="SUPFAM" id="SSF54909">
    <property type="entry name" value="Dimeric alpha+beta barrel"/>
    <property type="match status" value="1"/>
</dbReference>
<sequence length="119" mass="13529">MKLNNNIAWTVDGKIINKTKYKEAMKKITAATFKEEGSLNHEWYVAEDLESIHIYERYQDADAALAHLKVWSQFATLFLEDATLDSFKVYGNVTPELKNAVSGATIIMSRYGGFVKSFQ</sequence>
<dbReference type="InterPro" id="IPR007138">
    <property type="entry name" value="ABM_dom"/>
</dbReference>
<evidence type="ECO:0000313" key="3">
    <source>
        <dbReference type="Proteomes" id="UP000029643"/>
    </source>
</evidence>
<dbReference type="Pfam" id="PF03992">
    <property type="entry name" value="ABM"/>
    <property type="match status" value="1"/>
</dbReference>
<accession>A0A090WL08</accession>
<evidence type="ECO:0000313" key="2">
    <source>
        <dbReference type="EMBL" id="GAL77755.1"/>
    </source>
</evidence>
<dbReference type="AlphaFoldDB" id="A0A090WL08"/>
<organism evidence="2 3">
    <name type="scientific">Algibacter lectus</name>
    <dbReference type="NCBI Taxonomy" id="221126"/>
    <lineage>
        <taxon>Bacteria</taxon>
        <taxon>Pseudomonadati</taxon>
        <taxon>Bacteroidota</taxon>
        <taxon>Flavobacteriia</taxon>
        <taxon>Flavobacteriales</taxon>
        <taxon>Flavobacteriaceae</taxon>
        <taxon>Algibacter</taxon>
    </lineage>
</organism>
<evidence type="ECO:0000259" key="1">
    <source>
        <dbReference type="Pfam" id="PF03992"/>
    </source>
</evidence>
<gene>
    <name evidence="2" type="ORF">JCM19274_5468</name>
</gene>
<dbReference type="RefSeq" id="WP_042495089.1">
    <property type="nucleotide sequence ID" value="NZ_BBNU01000001.1"/>
</dbReference>
<dbReference type="Proteomes" id="UP000029643">
    <property type="component" value="Unassembled WGS sequence"/>
</dbReference>
<dbReference type="Gene3D" id="3.30.70.100">
    <property type="match status" value="1"/>
</dbReference>